<evidence type="ECO:0000313" key="1">
    <source>
        <dbReference type="EMBL" id="EMI20142.1"/>
    </source>
</evidence>
<dbReference type="Proteomes" id="UP000011991">
    <property type="component" value="Unassembled WGS sequence"/>
</dbReference>
<reference evidence="1 2" key="1">
    <citation type="journal article" date="2013" name="Mar. Genomics">
        <title>Expression of sulfatases in Rhodopirellula baltica and the diversity of sulfatases in the genus Rhodopirellula.</title>
        <authorList>
            <person name="Wegner C.E."/>
            <person name="Richter-Heitmann T."/>
            <person name="Klindworth A."/>
            <person name="Klockow C."/>
            <person name="Richter M."/>
            <person name="Achstetter T."/>
            <person name="Glockner F.O."/>
            <person name="Harder J."/>
        </authorList>
    </citation>
    <scope>NUCLEOTIDE SEQUENCE [LARGE SCALE GENOMIC DNA]</scope>
    <source>
        <strain evidence="1 2">SM1</strain>
    </source>
</reference>
<accession>M5RXL3</accession>
<keyword evidence="2" id="KW-1185">Reference proteome</keyword>
<proteinExistence type="predicted"/>
<evidence type="ECO:0000313" key="2">
    <source>
        <dbReference type="Proteomes" id="UP000011991"/>
    </source>
</evidence>
<dbReference type="AlphaFoldDB" id="M5RXL3"/>
<name>M5RXL3_9BACT</name>
<comment type="caution">
    <text evidence="1">The sequence shown here is derived from an EMBL/GenBank/DDBJ whole genome shotgun (WGS) entry which is preliminary data.</text>
</comment>
<protein>
    <submittedName>
        <fullName evidence="1">Uncharacterized protein</fullName>
    </submittedName>
</protein>
<gene>
    <name evidence="1" type="ORF">RMSM_02930</name>
</gene>
<dbReference type="EMBL" id="ANOG01000419">
    <property type="protein sequence ID" value="EMI20142.1"/>
    <property type="molecule type" value="Genomic_DNA"/>
</dbReference>
<sequence length="40" mass="4548">MATIRANVETRHDGMLRGDEPFAIKRVFWEWAGGIVCDQA</sequence>
<organism evidence="1 2">
    <name type="scientific">Rhodopirellula maiorica SM1</name>
    <dbReference type="NCBI Taxonomy" id="1265738"/>
    <lineage>
        <taxon>Bacteria</taxon>
        <taxon>Pseudomonadati</taxon>
        <taxon>Planctomycetota</taxon>
        <taxon>Planctomycetia</taxon>
        <taxon>Pirellulales</taxon>
        <taxon>Pirellulaceae</taxon>
        <taxon>Novipirellula</taxon>
    </lineage>
</organism>